<dbReference type="InterPro" id="IPR028325">
    <property type="entry name" value="VG_K_chnl"/>
</dbReference>
<name>A0A1H7ANL7_9RHOB</name>
<dbReference type="STRING" id="1227549.SAMN05444007_106103"/>
<keyword evidence="2" id="KW-0813">Transport</keyword>
<evidence type="ECO:0000256" key="6">
    <source>
        <dbReference type="ARBA" id="ARBA00023136"/>
    </source>
</evidence>
<feature type="transmembrane region" description="Helical" evidence="8">
    <location>
        <begin position="154"/>
        <end position="175"/>
    </location>
</feature>
<keyword evidence="11" id="KW-1185">Reference proteome</keyword>
<protein>
    <submittedName>
        <fullName evidence="10">Voltage-gated potassium channel</fullName>
    </submittedName>
</protein>
<evidence type="ECO:0000256" key="5">
    <source>
        <dbReference type="ARBA" id="ARBA00023065"/>
    </source>
</evidence>
<dbReference type="InterPro" id="IPR003938">
    <property type="entry name" value="K_chnl_volt-dep_EAG/ELK/ERG"/>
</dbReference>
<evidence type="ECO:0000256" key="4">
    <source>
        <dbReference type="ARBA" id="ARBA00022989"/>
    </source>
</evidence>
<dbReference type="GO" id="GO:0005249">
    <property type="term" value="F:voltage-gated potassium channel activity"/>
    <property type="evidence" value="ECO:0007669"/>
    <property type="project" value="InterPro"/>
</dbReference>
<proteinExistence type="predicted"/>
<dbReference type="PANTHER" id="PTHR11537">
    <property type="entry name" value="VOLTAGE-GATED POTASSIUM CHANNEL"/>
    <property type="match status" value="1"/>
</dbReference>
<dbReference type="PRINTS" id="PR01463">
    <property type="entry name" value="EAGCHANLFMLY"/>
</dbReference>
<dbReference type="PANTHER" id="PTHR11537:SF254">
    <property type="entry name" value="POTASSIUM VOLTAGE-GATED CHANNEL PROTEIN SHAB"/>
    <property type="match status" value="1"/>
</dbReference>
<feature type="transmembrane region" description="Helical" evidence="8">
    <location>
        <begin position="213"/>
        <end position="231"/>
    </location>
</feature>
<dbReference type="InterPro" id="IPR027359">
    <property type="entry name" value="Volt_channel_dom_sf"/>
</dbReference>
<keyword evidence="5" id="KW-0406">Ion transport</keyword>
<evidence type="ECO:0000313" key="10">
    <source>
        <dbReference type="EMBL" id="SEJ66928.1"/>
    </source>
</evidence>
<evidence type="ECO:0000256" key="8">
    <source>
        <dbReference type="SAM" id="Phobius"/>
    </source>
</evidence>
<gene>
    <name evidence="10" type="ORF">SAMN05444007_106103</name>
</gene>
<feature type="transmembrane region" description="Helical" evidence="8">
    <location>
        <begin position="105"/>
        <end position="126"/>
    </location>
</feature>
<reference evidence="10 11" key="1">
    <citation type="submission" date="2016-10" db="EMBL/GenBank/DDBJ databases">
        <authorList>
            <person name="de Groot N.N."/>
        </authorList>
    </citation>
    <scope>NUCLEOTIDE SEQUENCE [LARGE SCALE GENOMIC DNA]</scope>
    <source>
        <strain evidence="10 11">DSM 29340</strain>
    </source>
</reference>
<accession>A0A1H7ANL7</accession>
<evidence type="ECO:0000256" key="7">
    <source>
        <dbReference type="ARBA" id="ARBA00023303"/>
    </source>
</evidence>
<dbReference type="GO" id="GO:0008076">
    <property type="term" value="C:voltage-gated potassium channel complex"/>
    <property type="evidence" value="ECO:0007669"/>
    <property type="project" value="InterPro"/>
</dbReference>
<evidence type="ECO:0000256" key="2">
    <source>
        <dbReference type="ARBA" id="ARBA00022448"/>
    </source>
</evidence>
<dbReference type="SUPFAM" id="SSF81324">
    <property type="entry name" value="Voltage-gated potassium channels"/>
    <property type="match status" value="1"/>
</dbReference>
<evidence type="ECO:0000256" key="1">
    <source>
        <dbReference type="ARBA" id="ARBA00004141"/>
    </source>
</evidence>
<keyword evidence="6 8" id="KW-0472">Membrane</keyword>
<dbReference type="EMBL" id="FNYD01000006">
    <property type="protein sequence ID" value="SEJ66928.1"/>
    <property type="molecule type" value="Genomic_DNA"/>
</dbReference>
<evidence type="ECO:0000259" key="9">
    <source>
        <dbReference type="Pfam" id="PF07885"/>
    </source>
</evidence>
<dbReference type="GO" id="GO:0001508">
    <property type="term" value="P:action potential"/>
    <property type="evidence" value="ECO:0007669"/>
    <property type="project" value="TreeGrafter"/>
</dbReference>
<comment type="subcellular location">
    <subcellularLocation>
        <location evidence="1">Membrane</location>
        <topology evidence="1">Multi-pass membrane protein</topology>
    </subcellularLocation>
</comment>
<keyword evidence="4 8" id="KW-1133">Transmembrane helix</keyword>
<dbReference type="Gene3D" id="1.10.287.70">
    <property type="match status" value="1"/>
</dbReference>
<dbReference type="Pfam" id="PF07885">
    <property type="entry name" value="Ion_trans_2"/>
    <property type="match status" value="1"/>
</dbReference>
<dbReference type="RefSeq" id="WP_177175446.1">
    <property type="nucleotide sequence ID" value="NZ_BMGV01000006.1"/>
</dbReference>
<keyword evidence="7 10" id="KW-0407">Ion channel</keyword>
<dbReference type="Proteomes" id="UP000199379">
    <property type="component" value="Unassembled WGS sequence"/>
</dbReference>
<dbReference type="Gene3D" id="1.20.120.350">
    <property type="entry name" value="Voltage-gated potassium channels. Chain C"/>
    <property type="match status" value="1"/>
</dbReference>
<organism evidence="10 11">
    <name type="scientific">Cribrihabitans marinus</name>
    <dbReference type="NCBI Taxonomy" id="1227549"/>
    <lineage>
        <taxon>Bacteria</taxon>
        <taxon>Pseudomonadati</taxon>
        <taxon>Pseudomonadota</taxon>
        <taxon>Alphaproteobacteria</taxon>
        <taxon>Rhodobacterales</taxon>
        <taxon>Paracoccaceae</taxon>
        <taxon>Cribrihabitans</taxon>
    </lineage>
</organism>
<dbReference type="AlphaFoldDB" id="A0A1H7ANL7"/>
<feature type="domain" description="Potassium channel" evidence="9">
    <location>
        <begin position="163"/>
        <end position="235"/>
    </location>
</feature>
<dbReference type="InterPro" id="IPR013099">
    <property type="entry name" value="K_chnl_dom"/>
</dbReference>
<sequence length="274" mass="30622">MDEAQDTSTQTGSAAASAKPSRVARLRALYEGSTPRAHRFRYGLLVFDIVTILFVVGSSFIPHTTAITVVDTIFGVLILTDFLIRLRLDHDRMAFFMRPATWADLISMVSFLAPIAGEGLAFLRILRTLRLLHTYQMLARLRQDFPYFRRNEEIIFAAINLSVFLFIMTGLIYALQNEANEQIGNYADALYFTVTTLTTTGFGDITLQGTSGRLLSVGVMIVGVTLFLRLAQVLFRPSKVRKECPHCGLLVHDADAVHCKHCGETIHISTEGRF</sequence>
<feature type="transmembrane region" description="Helical" evidence="8">
    <location>
        <begin position="67"/>
        <end position="84"/>
    </location>
</feature>
<feature type="transmembrane region" description="Helical" evidence="8">
    <location>
        <begin position="42"/>
        <end position="61"/>
    </location>
</feature>
<keyword evidence="3 8" id="KW-0812">Transmembrane</keyword>
<evidence type="ECO:0000256" key="3">
    <source>
        <dbReference type="ARBA" id="ARBA00022692"/>
    </source>
</evidence>
<evidence type="ECO:0000313" key="11">
    <source>
        <dbReference type="Proteomes" id="UP000199379"/>
    </source>
</evidence>
<feature type="transmembrane region" description="Helical" evidence="8">
    <location>
        <begin position="187"/>
        <end position="207"/>
    </location>
</feature>